<reference evidence="2 3" key="1">
    <citation type="submission" date="2018-01" db="EMBL/GenBank/DDBJ databases">
        <title>Comparison of the Chinese Bamboo Partridge and Red Junglefowl genome sequences highlights the importance of demography in genome evolution.</title>
        <authorList>
            <person name="Tiley G.P."/>
            <person name="Kimball R.T."/>
            <person name="Braun E.L."/>
            <person name="Burleigh J.G."/>
        </authorList>
    </citation>
    <scope>NUCLEOTIDE SEQUENCE [LARGE SCALE GENOMIC DNA]</scope>
    <source>
        <strain evidence="2">RTK389</strain>
        <tissue evidence="2">Blood</tissue>
    </source>
</reference>
<feature type="region of interest" description="Disordered" evidence="1">
    <location>
        <begin position="1"/>
        <end position="74"/>
    </location>
</feature>
<proteinExistence type="predicted"/>
<comment type="caution">
    <text evidence="2">The sequence shown here is derived from an EMBL/GenBank/DDBJ whole genome shotgun (WGS) entry which is preliminary data.</text>
</comment>
<dbReference type="Proteomes" id="UP000237246">
    <property type="component" value="Unassembled WGS sequence"/>
</dbReference>
<feature type="compositionally biased region" description="Low complexity" evidence="1">
    <location>
        <begin position="7"/>
        <end position="20"/>
    </location>
</feature>
<feature type="compositionally biased region" description="Polar residues" evidence="1">
    <location>
        <begin position="33"/>
        <end position="43"/>
    </location>
</feature>
<dbReference type="EMBL" id="PPHD01051446">
    <property type="protein sequence ID" value="POI23145.1"/>
    <property type="molecule type" value="Genomic_DNA"/>
</dbReference>
<accession>A0A2P4SG99</accession>
<dbReference type="AlphaFoldDB" id="A0A2P4SG99"/>
<name>A0A2P4SG99_BAMTH</name>
<gene>
    <name evidence="2" type="ORF">CIB84_013106</name>
</gene>
<sequence length="237" mass="24734">MSASSLAGQAPPAREAAAQARDAKATRGDGHSLLTQDAANSSRGAGAHSGVLGEGAEDWSRQGHHHGGGLDHHPGVLALAHTGLVAAVGQRGRATGTAQIVAGHGGGMEVDLERGQTKHTQHEQLAGSLLIKGGGAGWVAGTGTAGMEKVLAVQIPNSPHRVSPRPSSIPPPPHWQSEQSWWEHHQGARLTPKPAQAGKGSGEARRGREVKRRARRRLLQLTLFTKEEKAREVNEGA</sequence>
<keyword evidence="3" id="KW-1185">Reference proteome</keyword>
<organism evidence="2 3">
    <name type="scientific">Bambusicola thoracicus</name>
    <name type="common">Chinese bamboo-partridge</name>
    <name type="synonym">Perdix thoracica</name>
    <dbReference type="NCBI Taxonomy" id="9083"/>
    <lineage>
        <taxon>Eukaryota</taxon>
        <taxon>Metazoa</taxon>
        <taxon>Chordata</taxon>
        <taxon>Craniata</taxon>
        <taxon>Vertebrata</taxon>
        <taxon>Euteleostomi</taxon>
        <taxon>Archelosauria</taxon>
        <taxon>Archosauria</taxon>
        <taxon>Dinosauria</taxon>
        <taxon>Saurischia</taxon>
        <taxon>Theropoda</taxon>
        <taxon>Coelurosauria</taxon>
        <taxon>Aves</taxon>
        <taxon>Neognathae</taxon>
        <taxon>Galloanserae</taxon>
        <taxon>Galliformes</taxon>
        <taxon>Phasianidae</taxon>
        <taxon>Perdicinae</taxon>
        <taxon>Bambusicola</taxon>
    </lineage>
</organism>
<evidence type="ECO:0000313" key="3">
    <source>
        <dbReference type="Proteomes" id="UP000237246"/>
    </source>
</evidence>
<evidence type="ECO:0000256" key="1">
    <source>
        <dbReference type="SAM" id="MobiDB-lite"/>
    </source>
</evidence>
<feature type="region of interest" description="Disordered" evidence="1">
    <location>
        <begin position="158"/>
        <end position="212"/>
    </location>
</feature>
<feature type="compositionally biased region" description="Basic and acidic residues" evidence="1">
    <location>
        <begin position="21"/>
        <end position="30"/>
    </location>
</feature>
<protein>
    <submittedName>
        <fullName evidence="2">Uncharacterized protein</fullName>
    </submittedName>
</protein>
<evidence type="ECO:0000313" key="2">
    <source>
        <dbReference type="EMBL" id="POI23145.1"/>
    </source>
</evidence>